<keyword evidence="4" id="KW-0479">Metal-binding</keyword>
<evidence type="ECO:0000256" key="4">
    <source>
        <dbReference type="ARBA" id="ARBA00022723"/>
    </source>
</evidence>
<dbReference type="Proteomes" id="UP000594262">
    <property type="component" value="Unplaced"/>
</dbReference>
<dbReference type="GeneID" id="136813355"/>
<feature type="signal peptide" evidence="8">
    <location>
        <begin position="1"/>
        <end position="20"/>
    </location>
</feature>
<dbReference type="InterPro" id="IPR006585">
    <property type="entry name" value="FTP1"/>
</dbReference>
<evidence type="ECO:0000256" key="6">
    <source>
        <dbReference type="ARBA" id="ARBA00022837"/>
    </source>
</evidence>
<dbReference type="Gene3D" id="2.60.120.260">
    <property type="entry name" value="Galactose-binding domain-like"/>
    <property type="match status" value="3"/>
</dbReference>
<accession>A0A7M5UY79</accession>
<dbReference type="InterPro" id="IPR008979">
    <property type="entry name" value="Galactose-bd-like_sf"/>
</dbReference>
<reference evidence="10" key="1">
    <citation type="submission" date="2021-01" db="UniProtKB">
        <authorList>
            <consortium name="EnsemblMetazoa"/>
        </authorList>
    </citation>
    <scope>IDENTIFICATION</scope>
</reference>
<evidence type="ECO:0000256" key="3">
    <source>
        <dbReference type="ARBA" id="ARBA00011233"/>
    </source>
</evidence>
<protein>
    <recommendedName>
        <fullName evidence="9">Fucolectin tachylectin-4 pentraxin-1 domain-containing protein</fullName>
    </recommendedName>
</protein>
<dbReference type="GO" id="GO:0001868">
    <property type="term" value="P:regulation of complement activation, lectin pathway"/>
    <property type="evidence" value="ECO:0007669"/>
    <property type="project" value="UniProtKB-ARBA"/>
</dbReference>
<evidence type="ECO:0000313" key="10">
    <source>
        <dbReference type="EnsemblMetazoa" id="CLYHEMP006109.1"/>
    </source>
</evidence>
<dbReference type="GO" id="GO:0010185">
    <property type="term" value="P:regulation of cellular defense response"/>
    <property type="evidence" value="ECO:0007669"/>
    <property type="project" value="UniProtKB-ARBA"/>
</dbReference>
<dbReference type="GO" id="GO:0042806">
    <property type="term" value="F:fucose binding"/>
    <property type="evidence" value="ECO:0007669"/>
    <property type="project" value="UniProtKB-ARBA"/>
</dbReference>
<sequence>MEKLIFIGVILCMCCPCADAYKSPYIWGDLYHGKFIGSTIYCNPKPYVPGGGIQTIQQIKAPKATLEENEVLSGFSAGTQGTGFIAGLTGFIGEGSSKIKNIQKLFNTASKMASTMWFVSGILSYLGGEPSAQDILDATNKAFEEFAEDVNNRMSEMKGYVDGKIIESRAIMLKREYQTLMPKWSACLHHYHEETEVNQCQKRAYLAIRSERAKFMIFKNQLQKGTVSREQLKELEMQFPAFRDYSFLTLLVLRSVRGSFKNERGKWDEYIAYLKKSITVSQELIKYAHEVNNAILNFYGAQSKNLCKKTMHCKEMKETKKAKDFFSEKKVVDRERACECQMFADALPHELCEYRAHIRPNGQWHDFKKWLGINAEDMLYKHEDVYWKQTLSLVQKYWQATVMSQVQLWEQFAVDAQKELLSIAGPPNLALGRRTSQSGQKSGSNLAVDGKHDKCFPQGHQSTNTGLQQNPSWTVTLDKAYDVRYIILYVGNYNPYAHANSLSHTDIYVYDKDNKPHFCANTGDISVSRKMIRVTCNFGAIGNKVKLEKQVHGQLNLCEVMVYGQKVESYGRNLALNGLTRQSSTLSNFPSSKAVDGNKADCSNNTVCTSTMVSQSPDGKIWWQVQLSTSYHVENVFIYGCGDSSLSHFDITVINSDGKISLCRHVYDLAREFPFNNVKCGEEAYGEVVRIDMKYLDQPLRLCEVEVYGHQFDVQNRENLALHGKTKASSSRLSSHAVDGDNLNCDMGNLQGLISVSFSDGHRPYPRPVYEKGRRYLKHVYEKGRGHPRPVYEKVRIPSDRMLPRPGMQIPGNSLIDVSRDPKSFWQVQLISIAKIESVIIYNRVDCCTNDLSNVTITVLSSIELVSVSKDGTPINGKPYEVPFGDTGIMHDVIAKEIKTKKDVFGDIVRLDQTRPYVPIALCEVEVYGRRATEEELRIAPLRAHCENEKYENVDESRLCQMVMGGSNFYIG</sequence>
<keyword evidence="5" id="KW-0430">Lectin</keyword>
<comment type="subunit">
    <text evidence="3">Homotrimer.</text>
</comment>
<feature type="domain" description="Fucolectin tachylectin-4 pentraxin-1" evidence="9">
    <location>
        <begin position="571"/>
        <end position="715"/>
    </location>
</feature>
<keyword evidence="6" id="KW-0106">Calcium</keyword>
<dbReference type="SMART" id="SM00607">
    <property type="entry name" value="FTP"/>
    <property type="match status" value="1"/>
</dbReference>
<feature type="chain" id="PRO_5029609236" description="Fucolectin tachylectin-4 pentraxin-1 domain-containing protein" evidence="8">
    <location>
        <begin position="21"/>
        <end position="972"/>
    </location>
</feature>
<name>A0A7M5UY79_9CNID</name>
<dbReference type="RefSeq" id="XP_066925967.1">
    <property type="nucleotide sequence ID" value="XM_067069866.1"/>
</dbReference>
<keyword evidence="11" id="KW-1185">Reference proteome</keyword>
<keyword evidence="8" id="KW-0732">Signal</keyword>
<comment type="function">
    <text evidence="1">Acts as a defensive agent. Recognizes blood group fucosylated oligosaccharides including A, B, H and Lewis B-type antigens. Does not recognize Lewis A antigen and has low affinity for monovalent haptens.</text>
</comment>
<comment type="similarity">
    <text evidence="2">Belongs to the fucolectin family.</text>
</comment>
<evidence type="ECO:0000256" key="1">
    <source>
        <dbReference type="ARBA" id="ARBA00002219"/>
    </source>
</evidence>
<dbReference type="OrthoDB" id="547680at2759"/>
<evidence type="ECO:0000256" key="8">
    <source>
        <dbReference type="SAM" id="SignalP"/>
    </source>
</evidence>
<dbReference type="PANTHER" id="PTHR45713:SF6">
    <property type="entry name" value="F5_8 TYPE C DOMAIN-CONTAINING PROTEIN"/>
    <property type="match status" value="1"/>
</dbReference>
<proteinExistence type="inferred from homology"/>
<dbReference type="PANTHER" id="PTHR45713">
    <property type="entry name" value="FTP DOMAIN-CONTAINING PROTEIN"/>
    <property type="match status" value="1"/>
</dbReference>
<organism evidence="10 11">
    <name type="scientific">Clytia hemisphaerica</name>
    <dbReference type="NCBI Taxonomy" id="252671"/>
    <lineage>
        <taxon>Eukaryota</taxon>
        <taxon>Metazoa</taxon>
        <taxon>Cnidaria</taxon>
        <taxon>Hydrozoa</taxon>
        <taxon>Hydroidolina</taxon>
        <taxon>Leptothecata</taxon>
        <taxon>Obeliida</taxon>
        <taxon>Clytiidae</taxon>
        <taxon>Clytia</taxon>
    </lineage>
</organism>
<dbReference type="SUPFAM" id="SSF49785">
    <property type="entry name" value="Galactose-binding domain-like"/>
    <property type="match status" value="3"/>
</dbReference>
<evidence type="ECO:0000256" key="2">
    <source>
        <dbReference type="ARBA" id="ARBA00010147"/>
    </source>
</evidence>
<dbReference type="EnsemblMetazoa" id="CLYHEMT006109.1">
    <property type="protein sequence ID" value="CLYHEMP006109.1"/>
    <property type="gene ID" value="CLYHEMG006109"/>
</dbReference>
<evidence type="ECO:0000256" key="5">
    <source>
        <dbReference type="ARBA" id="ARBA00022734"/>
    </source>
</evidence>
<evidence type="ECO:0000259" key="9">
    <source>
        <dbReference type="SMART" id="SM00607"/>
    </source>
</evidence>
<dbReference type="AlphaFoldDB" id="A0A7M5UY79"/>
<keyword evidence="7" id="KW-1015">Disulfide bond</keyword>
<evidence type="ECO:0000313" key="11">
    <source>
        <dbReference type="Proteomes" id="UP000594262"/>
    </source>
</evidence>
<dbReference type="InterPro" id="IPR051941">
    <property type="entry name" value="BG_Antigen-Binding_Lectin"/>
</dbReference>
<evidence type="ECO:0000256" key="7">
    <source>
        <dbReference type="ARBA" id="ARBA00023157"/>
    </source>
</evidence>
<dbReference type="GO" id="GO:0046872">
    <property type="term" value="F:metal ion binding"/>
    <property type="evidence" value="ECO:0007669"/>
    <property type="project" value="UniProtKB-KW"/>
</dbReference>